<dbReference type="CDD" id="cd19757">
    <property type="entry name" value="Bbox1"/>
    <property type="match status" value="1"/>
</dbReference>
<evidence type="ECO:0000313" key="3">
    <source>
        <dbReference type="EMBL" id="KAJ7774078.1"/>
    </source>
</evidence>
<dbReference type="AlphaFoldDB" id="A0AAD7NSR6"/>
<dbReference type="Proteomes" id="UP001215598">
    <property type="component" value="Unassembled WGS sequence"/>
</dbReference>
<sequence length="1001" mass="113733">MMGLEARERTLEDWAEDHLVTYLNESLRFEGRGDHVGYTACPRCLERAPDHRCRHCLGGGELLCRDCIVMAHSQLPFHQIEHWTGEIFERTTLKALGLRIQLGHWHGATCACPNPLPATGDDFVIVDLHGVHDVALDYCGCGTNGHPTVQLLRAQLWPATSTNPKTASTFAVLRQYHVMSFESKCSALEFYRSLERQTDNLSYKKARQSKKEKNRYNEFLRMTRQWRHVRMLKRAARGHNPLGIANTQPGACALLCPTCPHPGKNMVPEWEAAPPEKEFLHALFLGMDTNFRLKRKDVSTEAKDPGLCKGWAFYCEVGPYMKHVKKHWNDKQDRSHCVAHDAVDKPDHEARGTASSGIGAVDCARHNLKRPLAVGDLQLGERYINMDYMFLRSLAGSALRRFVVSYDIVCQWHIHIWDRMVVYRNADITIGGRKFMTFLIPKFHLPAHIEACNLKFSFNLTRYVRQTDGEAPERGWANANPLARSTKEMGPGSRRDTLDDHFNDWNHKKIIVLGFELRRKTRNAVPEMVRTKQALTDLESSLGAGVVEVWEAMALAWEKASTGPNLFETLRKDLHVAKVRAELAEEAAAREAAGEEDPGSLEDQQYVRSLDIMRILAFDVASTGLHPTDGQRRAMIERTSKLRCKIFAWVDLQTKFFPGLQMVREWEDEERAQQAGTEAVPGVAVSDVVLWLPSGVAAAAQSVREDVPVTLKVYEHEYRLRVGQAEEALHEVRRLLLLKDEHDRGVRANMRSQDKITSLNDQTQRSAQQYRAARAALMSLGGMLQQNEWKRTLLELKADDVRGLPQSTFHDPERKKRKKRWRQRAVSRPASWIWTTTGAQYNPADGAAMNEAVRIEWAKVRARSLRWQEEVDLLEEEMGRVVRFFFWRAEQWKAQVGRNGRAEGPQLEGETAYALRQAAVQMELAEECAEDWEALPELIRRGRAGELDEDDVMGEAQGRRDEGDGSDEEEDDASEGKEEDPVPPTLGAAINPTHVDEVLAM</sequence>
<dbReference type="Pfam" id="PF18758">
    <property type="entry name" value="KDZ"/>
    <property type="match status" value="1"/>
</dbReference>
<keyword evidence="4" id="KW-1185">Reference proteome</keyword>
<gene>
    <name evidence="3" type="ORF">B0H16DRAFT_1660219</name>
</gene>
<accession>A0AAD7NSR6</accession>
<evidence type="ECO:0000256" key="1">
    <source>
        <dbReference type="SAM" id="MobiDB-lite"/>
    </source>
</evidence>
<feature type="region of interest" description="Disordered" evidence="1">
    <location>
        <begin position="943"/>
        <end position="1001"/>
    </location>
</feature>
<dbReference type="Pfam" id="PF18803">
    <property type="entry name" value="CxC2"/>
    <property type="match status" value="1"/>
</dbReference>
<organism evidence="3 4">
    <name type="scientific">Mycena metata</name>
    <dbReference type="NCBI Taxonomy" id="1033252"/>
    <lineage>
        <taxon>Eukaryota</taxon>
        <taxon>Fungi</taxon>
        <taxon>Dikarya</taxon>
        <taxon>Basidiomycota</taxon>
        <taxon>Agaricomycotina</taxon>
        <taxon>Agaricomycetes</taxon>
        <taxon>Agaricomycetidae</taxon>
        <taxon>Agaricales</taxon>
        <taxon>Marasmiineae</taxon>
        <taxon>Mycenaceae</taxon>
        <taxon>Mycena</taxon>
    </lineage>
</organism>
<comment type="caution">
    <text evidence="3">The sequence shown here is derived from an EMBL/GenBank/DDBJ whole genome shotgun (WGS) entry which is preliminary data.</text>
</comment>
<name>A0AAD7NSR6_9AGAR</name>
<feature type="domain" description="CxC2-like cysteine cluster KDZ transposase-associated" evidence="2">
    <location>
        <begin position="93"/>
        <end position="201"/>
    </location>
</feature>
<feature type="region of interest" description="Disordered" evidence="1">
    <location>
        <begin position="472"/>
        <end position="494"/>
    </location>
</feature>
<proteinExistence type="predicted"/>
<dbReference type="PANTHER" id="PTHR33096">
    <property type="entry name" value="CXC2 DOMAIN-CONTAINING PROTEIN"/>
    <property type="match status" value="1"/>
</dbReference>
<dbReference type="InterPro" id="IPR041457">
    <property type="entry name" value="CxC2_KDZ-assoc"/>
</dbReference>
<dbReference type="EMBL" id="JARKIB010000012">
    <property type="protein sequence ID" value="KAJ7774078.1"/>
    <property type="molecule type" value="Genomic_DNA"/>
</dbReference>
<protein>
    <recommendedName>
        <fullName evidence="2">CxC2-like cysteine cluster KDZ transposase-associated domain-containing protein</fullName>
    </recommendedName>
</protein>
<dbReference type="InterPro" id="IPR040521">
    <property type="entry name" value="KDZ"/>
</dbReference>
<feature type="compositionally biased region" description="Acidic residues" evidence="1">
    <location>
        <begin position="964"/>
        <end position="973"/>
    </location>
</feature>
<evidence type="ECO:0000313" key="4">
    <source>
        <dbReference type="Proteomes" id="UP001215598"/>
    </source>
</evidence>
<dbReference type="PANTHER" id="PTHR33096:SF1">
    <property type="entry name" value="CXC1-LIKE CYSTEINE CLUSTER ASSOCIATED WITH KDZ TRANSPOSASES DOMAIN-CONTAINING PROTEIN"/>
    <property type="match status" value="1"/>
</dbReference>
<evidence type="ECO:0000259" key="2">
    <source>
        <dbReference type="Pfam" id="PF18803"/>
    </source>
</evidence>
<reference evidence="3" key="1">
    <citation type="submission" date="2023-03" db="EMBL/GenBank/DDBJ databases">
        <title>Massive genome expansion in bonnet fungi (Mycena s.s.) driven by repeated elements and novel gene families across ecological guilds.</title>
        <authorList>
            <consortium name="Lawrence Berkeley National Laboratory"/>
            <person name="Harder C.B."/>
            <person name="Miyauchi S."/>
            <person name="Viragh M."/>
            <person name="Kuo A."/>
            <person name="Thoen E."/>
            <person name="Andreopoulos B."/>
            <person name="Lu D."/>
            <person name="Skrede I."/>
            <person name="Drula E."/>
            <person name="Henrissat B."/>
            <person name="Morin E."/>
            <person name="Kohler A."/>
            <person name="Barry K."/>
            <person name="LaButti K."/>
            <person name="Morin E."/>
            <person name="Salamov A."/>
            <person name="Lipzen A."/>
            <person name="Mereny Z."/>
            <person name="Hegedus B."/>
            <person name="Baldrian P."/>
            <person name="Stursova M."/>
            <person name="Weitz H."/>
            <person name="Taylor A."/>
            <person name="Grigoriev I.V."/>
            <person name="Nagy L.G."/>
            <person name="Martin F."/>
            <person name="Kauserud H."/>
        </authorList>
    </citation>
    <scope>NUCLEOTIDE SEQUENCE</scope>
    <source>
        <strain evidence="3">CBHHK182m</strain>
    </source>
</reference>